<evidence type="ECO:0000256" key="1">
    <source>
        <dbReference type="SAM" id="MobiDB-lite"/>
    </source>
</evidence>
<accession>A0A9J5Y242</accession>
<organism evidence="2 3">
    <name type="scientific">Solanum commersonii</name>
    <name type="common">Commerson's wild potato</name>
    <name type="synonym">Commerson's nightshade</name>
    <dbReference type="NCBI Taxonomy" id="4109"/>
    <lineage>
        <taxon>Eukaryota</taxon>
        <taxon>Viridiplantae</taxon>
        <taxon>Streptophyta</taxon>
        <taxon>Embryophyta</taxon>
        <taxon>Tracheophyta</taxon>
        <taxon>Spermatophyta</taxon>
        <taxon>Magnoliopsida</taxon>
        <taxon>eudicotyledons</taxon>
        <taxon>Gunneridae</taxon>
        <taxon>Pentapetalae</taxon>
        <taxon>asterids</taxon>
        <taxon>lamiids</taxon>
        <taxon>Solanales</taxon>
        <taxon>Solanaceae</taxon>
        <taxon>Solanoideae</taxon>
        <taxon>Solaneae</taxon>
        <taxon>Solanum</taxon>
    </lineage>
</organism>
<sequence>MKVCASTEYLRRVINGAKRFTKQHREDYCSTYYSNKNYQDTYAISFEQFPCKSTLNIPSHVIEETMLPPIARKQPGRPSNNDRKKRFNEGKFKRCKVTHNKCGTSGYNKKIFPTFAAQN</sequence>
<evidence type="ECO:0000313" key="2">
    <source>
        <dbReference type="EMBL" id="KAG5594497.1"/>
    </source>
</evidence>
<dbReference type="EMBL" id="JACXVP010000007">
    <property type="protein sequence ID" value="KAG5594497.1"/>
    <property type="molecule type" value="Genomic_DNA"/>
</dbReference>
<evidence type="ECO:0000313" key="3">
    <source>
        <dbReference type="Proteomes" id="UP000824120"/>
    </source>
</evidence>
<name>A0A9J5Y242_SOLCO</name>
<dbReference type="Proteomes" id="UP000824120">
    <property type="component" value="Chromosome 7"/>
</dbReference>
<reference evidence="2 3" key="1">
    <citation type="submission" date="2020-09" db="EMBL/GenBank/DDBJ databases">
        <title>De no assembly of potato wild relative species, Solanum commersonii.</title>
        <authorList>
            <person name="Cho K."/>
        </authorList>
    </citation>
    <scope>NUCLEOTIDE SEQUENCE [LARGE SCALE GENOMIC DNA]</scope>
    <source>
        <strain evidence="2">LZ3.2</strain>
        <tissue evidence="2">Leaf</tissue>
    </source>
</reference>
<proteinExistence type="predicted"/>
<dbReference type="OrthoDB" id="1695771at2759"/>
<feature type="region of interest" description="Disordered" evidence="1">
    <location>
        <begin position="66"/>
        <end position="91"/>
    </location>
</feature>
<protein>
    <submittedName>
        <fullName evidence="2">Uncharacterized protein</fullName>
    </submittedName>
</protein>
<keyword evidence="3" id="KW-1185">Reference proteome</keyword>
<dbReference type="AlphaFoldDB" id="A0A9J5Y242"/>
<comment type="caution">
    <text evidence="2">The sequence shown here is derived from an EMBL/GenBank/DDBJ whole genome shotgun (WGS) entry which is preliminary data.</text>
</comment>
<gene>
    <name evidence="2" type="ORF">H5410_035729</name>
</gene>